<feature type="region of interest" description="Disordered" evidence="1">
    <location>
        <begin position="121"/>
        <end position="152"/>
    </location>
</feature>
<dbReference type="EMBL" id="ML976982">
    <property type="protein sequence ID" value="KAF1960557.1"/>
    <property type="molecule type" value="Genomic_DNA"/>
</dbReference>
<name>A0A6A5UHI5_9PLEO</name>
<organism evidence="2 3">
    <name type="scientific">Byssothecium circinans</name>
    <dbReference type="NCBI Taxonomy" id="147558"/>
    <lineage>
        <taxon>Eukaryota</taxon>
        <taxon>Fungi</taxon>
        <taxon>Dikarya</taxon>
        <taxon>Ascomycota</taxon>
        <taxon>Pezizomycotina</taxon>
        <taxon>Dothideomycetes</taxon>
        <taxon>Pleosporomycetidae</taxon>
        <taxon>Pleosporales</taxon>
        <taxon>Massarineae</taxon>
        <taxon>Massarinaceae</taxon>
        <taxon>Byssothecium</taxon>
    </lineage>
</organism>
<protein>
    <submittedName>
        <fullName evidence="2">Uncharacterized protein</fullName>
    </submittedName>
</protein>
<keyword evidence="3" id="KW-1185">Reference proteome</keyword>
<gene>
    <name evidence="2" type="ORF">CC80DRAFT_488856</name>
</gene>
<dbReference type="AlphaFoldDB" id="A0A6A5UHI5"/>
<sequence>MGCFSSKPRPMHDYKGAQPYHNQPQYPIPGTVYTSAYNQPQYPIPGTVYTSAYNQPQYHSTQPGFYRQVYNQQTGQVQAVRVARPGYQPGGYGWHMGHSGSAGIGTGGMMMGSGDDGTGGHMSYTGGDGGGFSSSNGGGCSSGGGGGGGGGD</sequence>
<evidence type="ECO:0000313" key="2">
    <source>
        <dbReference type="EMBL" id="KAF1960557.1"/>
    </source>
</evidence>
<reference evidence="2" key="1">
    <citation type="journal article" date="2020" name="Stud. Mycol.">
        <title>101 Dothideomycetes genomes: a test case for predicting lifestyles and emergence of pathogens.</title>
        <authorList>
            <person name="Haridas S."/>
            <person name="Albert R."/>
            <person name="Binder M."/>
            <person name="Bloem J."/>
            <person name="Labutti K."/>
            <person name="Salamov A."/>
            <person name="Andreopoulos B."/>
            <person name="Baker S."/>
            <person name="Barry K."/>
            <person name="Bills G."/>
            <person name="Bluhm B."/>
            <person name="Cannon C."/>
            <person name="Castanera R."/>
            <person name="Culley D."/>
            <person name="Daum C."/>
            <person name="Ezra D."/>
            <person name="Gonzalez J."/>
            <person name="Henrissat B."/>
            <person name="Kuo A."/>
            <person name="Liang C."/>
            <person name="Lipzen A."/>
            <person name="Lutzoni F."/>
            <person name="Magnuson J."/>
            <person name="Mondo S."/>
            <person name="Nolan M."/>
            <person name="Ohm R."/>
            <person name="Pangilinan J."/>
            <person name="Park H.-J."/>
            <person name="Ramirez L."/>
            <person name="Alfaro M."/>
            <person name="Sun H."/>
            <person name="Tritt A."/>
            <person name="Yoshinaga Y."/>
            <person name="Zwiers L.-H."/>
            <person name="Turgeon B."/>
            <person name="Goodwin S."/>
            <person name="Spatafora J."/>
            <person name="Crous P."/>
            <person name="Grigoriev I."/>
        </authorList>
    </citation>
    <scope>NUCLEOTIDE SEQUENCE</scope>
    <source>
        <strain evidence="2">CBS 675.92</strain>
    </source>
</reference>
<accession>A0A6A5UHI5</accession>
<evidence type="ECO:0000313" key="3">
    <source>
        <dbReference type="Proteomes" id="UP000800035"/>
    </source>
</evidence>
<proteinExistence type="predicted"/>
<evidence type="ECO:0000256" key="1">
    <source>
        <dbReference type="SAM" id="MobiDB-lite"/>
    </source>
</evidence>
<dbReference type="Proteomes" id="UP000800035">
    <property type="component" value="Unassembled WGS sequence"/>
</dbReference>
<feature type="region of interest" description="Disordered" evidence="1">
    <location>
        <begin position="1"/>
        <end position="23"/>
    </location>
</feature>